<reference evidence="2 3" key="1">
    <citation type="submission" date="2017-04" db="EMBL/GenBank/DDBJ databases">
        <title>Genome Sequence of the Model Brown-Rot Fungus Postia placenta SB12.</title>
        <authorList>
            <consortium name="DOE Joint Genome Institute"/>
            <person name="Gaskell J."/>
            <person name="Kersten P."/>
            <person name="Larrondo L.F."/>
            <person name="Canessa P."/>
            <person name="Martinez D."/>
            <person name="Hibbett D."/>
            <person name="Schmoll M."/>
            <person name="Kubicek C.P."/>
            <person name="Martinez A.T."/>
            <person name="Yadav J."/>
            <person name="Master E."/>
            <person name="Magnuson J.K."/>
            <person name="James T."/>
            <person name="Yaver D."/>
            <person name="Berka R."/>
            <person name="Labutti K."/>
            <person name="Lipzen A."/>
            <person name="Aerts A."/>
            <person name="Barry K."/>
            <person name="Henrissat B."/>
            <person name="Blanchette R."/>
            <person name="Grigoriev I."/>
            <person name="Cullen D."/>
        </authorList>
    </citation>
    <scope>NUCLEOTIDE SEQUENCE [LARGE SCALE GENOMIC DNA]</scope>
    <source>
        <strain evidence="2 3">MAD-698-R-SB12</strain>
    </source>
</reference>
<dbReference type="RefSeq" id="XP_024339062.1">
    <property type="nucleotide sequence ID" value="XM_024482976.1"/>
</dbReference>
<feature type="non-terminal residue" evidence="2">
    <location>
        <position position="1"/>
    </location>
</feature>
<sequence>PETPTQPCKRRHGENVLPHDSSSKKGKYTPRRSDAEKLEYMFHKLSNKVRWTFPEFLYHTLSFRLSRPRSHAQYIQYFLRGRDKYTFAMILDLALHHPDGRVQKDSNESHLMYS</sequence>
<dbReference type="EMBL" id="KZ110597">
    <property type="protein sequence ID" value="OSX62268.1"/>
    <property type="molecule type" value="Genomic_DNA"/>
</dbReference>
<evidence type="ECO:0000313" key="3">
    <source>
        <dbReference type="Proteomes" id="UP000194127"/>
    </source>
</evidence>
<dbReference type="OrthoDB" id="10540163at2759"/>
<proteinExistence type="predicted"/>
<dbReference type="AlphaFoldDB" id="A0A1X6N0W8"/>
<protein>
    <submittedName>
        <fullName evidence="2">Uncharacterized protein</fullName>
    </submittedName>
</protein>
<gene>
    <name evidence="2" type="ORF">POSPLADRAFT_1079023</name>
</gene>
<dbReference type="GeneID" id="36327925"/>
<keyword evidence="3" id="KW-1185">Reference proteome</keyword>
<dbReference type="Proteomes" id="UP000194127">
    <property type="component" value="Unassembled WGS sequence"/>
</dbReference>
<feature type="region of interest" description="Disordered" evidence="1">
    <location>
        <begin position="1"/>
        <end position="31"/>
    </location>
</feature>
<accession>A0A1X6N0W8</accession>
<evidence type="ECO:0000313" key="2">
    <source>
        <dbReference type="EMBL" id="OSX62268.1"/>
    </source>
</evidence>
<organism evidence="2 3">
    <name type="scientific">Postia placenta MAD-698-R-SB12</name>
    <dbReference type="NCBI Taxonomy" id="670580"/>
    <lineage>
        <taxon>Eukaryota</taxon>
        <taxon>Fungi</taxon>
        <taxon>Dikarya</taxon>
        <taxon>Basidiomycota</taxon>
        <taxon>Agaricomycotina</taxon>
        <taxon>Agaricomycetes</taxon>
        <taxon>Polyporales</taxon>
        <taxon>Adustoporiaceae</taxon>
        <taxon>Rhodonia</taxon>
    </lineage>
</organism>
<feature type="non-terminal residue" evidence="2">
    <location>
        <position position="114"/>
    </location>
</feature>
<evidence type="ECO:0000256" key="1">
    <source>
        <dbReference type="SAM" id="MobiDB-lite"/>
    </source>
</evidence>
<name>A0A1X6N0W8_9APHY</name>